<keyword evidence="7" id="KW-0472">Membrane</keyword>
<comment type="caution">
    <text evidence="10">The sequence shown here is derived from an EMBL/GenBank/DDBJ whole genome shotgun (WGS) entry which is preliminary data.</text>
</comment>
<keyword evidence="4 7" id="KW-0732">Signal</keyword>
<evidence type="ECO:0000313" key="11">
    <source>
        <dbReference type="Proteomes" id="UP001178354"/>
    </source>
</evidence>
<dbReference type="InterPro" id="IPR038297">
    <property type="entry name" value="CcmH/CycL/NrfF/Ccl2_sf"/>
</dbReference>
<gene>
    <name evidence="10" type="ORF">Q8A57_02165</name>
</gene>
<keyword evidence="11" id="KW-1185">Reference proteome</keyword>
<keyword evidence="7" id="KW-1133">Transmembrane helix</keyword>
<feature type="compositionally biased region" description="Polar residues" evidence="8">
    <location>
        <begin position="165"/>
        <end position="177"/>
    </location>
</feature>
<dbReference type="Pfam" id="PF03918">
    <property type="entry name" value="CcmH"/>
    <property type="match status" value="1"/>
</dbReference>
<evidence type="ECO:0000256" key="4">
    <source>
        <dbReference type="ARBA" id="ARBA00022729"/>
    </source>
</evidence>
<comment type="function">
    <text evidence="7">Possible subunit of a heme lyase.</text>
</comment>
<keyword evidence="2 7" id="KW-0349">Heme</keyword>
<feature type="region of interest" description="Disordered" evidence="8">
    <location>
        <begin position="164"/>
        <end position="183"/>
    </location>
</feature>
<organism evidence="10 11">
    <name type="scientific">Porticoccus litoralis</name>
    <dbReference type="NCBI Taxonomy" id="434086"/>
    <lineage>
        <taxon>Bacteria</taxon>
        <taxon>Pseudomonadati</taxon>
        <taxon>Pseudomonadota</taxon>
        <taxon>Gammaproteobacteria</taxon>
        <taxon>Cellvibrionales</taxon>
        <taxon>Porticoccaceae</taxon>
        <taxon>Porticoccus</taxon>
    </lineage>
</organism>
<dbReference type="FunFam" id="1.10.8.640:FF:000001">
    <property type="entry name" value="Cytochrome c-type biogenesis protein"/>
    <property type="match status" value="1"/>
</dbReference>
<evidence type="ECO:0000256" key="7">
    <source>
        <dbReference type="RuleBase" id="RU364112"/>
    </source>
</evidence>
<dbReference type="InterPro" id="IPR051263">
    <property type="entry name" value="C-type_cytochrome_biogenesis"/>
</dbReference>
<evidence type="ECO:0000256" key="2">
    <source>
        <dbReference type="ARBA" id="ARBA00022617"/>
    </source>
</evidence>
<sequence length="183" mass="20323">MRAFFVTNSGMNRASMCLGIALLWLVLLTPFQAMAAVDVKSFSSDSERERFTTLVNELRCPKCQNQNLADSNSPIAEDLRDEIYRMLEEGKSDQEIVDFLVARYGEFVLYKPPVKSTTLLLWLMPAALLLIGLFVVFMVRRRQQPAADANSSLDGDEQARLQALLSESKTGAGNSADTKGDAH</sequence>
<protein>
    <recommendedName>
        <fullName evidence="7">Cytochrome c-type biogenesis protein</fullName>
    </recommendedName>
</protein>
<evidence type="ECO:0000256" key="1">
    <source>
        <dbReference type="ARBA" id="ARBA00010342"/>
    </source>
</evidence>
<feature type="chain" id="PRO_5043091310" description="Cytochrome c-type biogenesis protein" evidence="7">
    <location>
        <begin position="36"/>
        <end position="183"/>
    </location>
</feature>
<keyword evidence="7" id="KW-0812">Transmembrane</keyword>
<name>A0AAW8B2M4_9GAMM</name>
<keyword evidence="3 7" id="KW-0479">Metal-binding</keyword>
<reference evidence="10" key="2">
    <citation type="submission" date="2023-08" db="EMBL/GenBank/DDBJ databases">
        <authorList>
            <person name="Luo J."/>
        </authorList>
    </citation>
    <scope>NUCLEOTIDE SEQUENCE</scope>
    <source>
        <strain evidence="10">DSM 25064</strain>
    </source>
</reference>
<dbReference type="EMBL" id="JAUUUU010000001">
    <property type="protein sequence ID" value="MDP1519769.1"/>
    <property type="molecule type" value="Genomic_DNA"/>
</dbReference>
<feature type="domain" description="CcmH/CycL/Ccl2/NrfF N-terminal" evidence="9">
    <location>
        <begin position="24"/>
        <end position="165"/>
    </location>
</feature>
<dbReference type="CDD" id="cd16378">
    <property type="entry name" value="CcmH_N"/>
    <property type="match status" value="1"/>
</dbReference>
<evidence type="ECO:0000256" key="8">
    <source>
        <dbReference type="SAM" id="MobiDB-lite"/>
    </source>
</evidence>
<dbReference type="AlphaFoldDB" id="A0AAW8B2M4"/>
<feature type="transmembrane region" description="Helical" evidence="7">
    <location>
        <begin position="119"/>
        <end position="139"/>
    </location>
</feature>
<evidence type="ECO:0000313" key="10">
    <source>
        <dbReference type="EMBL" id="MDP1519769.1"/>
    </source>
</evidence>
<evidence type="ECO:0000256" key="6">
    <source>
        <dbReference type="ARBA" id="ARBA00023004"/>
    </source>
</evidence>
<dbReference type="GO" id="GO:0005886">
    <property type="term" value="C:plasma membrane"/>
    <property type="evidence" value="ECO:0007669"/>
    <property type="project" value="TreeGrafter"/>
</dbReference>
<reference evidence="10" key="1">
    <citation type="journal article" date="2010" name="Int. J. Syst. Evol. Microbiol.">
        <title>Porticoccus litoralis gen. nov., sp. nov., a gammaproteobacterium isolated from the Yellow Sea.</title>
        <authorList>
            <person name="Oh H.M."/>
            <person name="Kim H."/>
            <person name="Kim K.M."/>
            <person name="Min G.S."/>
            <person name="Cho J.C."/>
        </authorList>
    </citation>
    <scope>NUCLEOTIDE SEQUENCE</scope>
    <source>
        <strain evidence="10">DSM 25064</strain>
    </source>
</reference>
<dbReference type="GO" id="GO:0017004">
    <property type="term" value="P:cytochrome complex assembly"/>
    <property type="evidence" value="ECO:0007669"/>
    <property type="project" value="UniProtKB-KW"/>
</dbReference>
<feature type="signal peptide" evidence="7">
    <location>
        <begin position="1"/>
        <end position="35"/>
    </location>
</feature>
<dbReference type="Gene3D" id="1.10.8.640">
    <property type="entry name" value="Cytochrome C biogenesis protein"/>
    <property type="match status" value="1"/>
</dbReference>
<proteinExistence type="inferred from homology"/>
<evidence type="ECO:0000256" key="3">
    <source>
        <dbReference type="ARBA" id="ARBA00022723"/>
    </source>
</evidence>
<keyword evidence="5" id="KW-0201">Cytochrome c-type biogenesis</keyword>
<dbReference type="Proteomes" id="UP001178354">
    <property type="component" value="Unassembled WGS sequence"/>
</dbReference>
<dbReference type="InterPro" id="IPR005616">
    <property type="entry name" value="CcmH/CycL/Ccl2/NrfF_N"/>
</dbReference>
<evidence type="ECO:0000259" key="9">
    <source>
        <dbReference type="Pfam" id="PF03918"/>
    </source>
</evidence>
<evidence type="ECO:0000256" key="5">
    <source>
        <dbReference type="ARBA" id="ARBA00022748"/>
    </source>
</evidence>
<keyword evidence="6 7" id="KW-0408">Iron</keyword>
<dbReference type="PANTHER" id="PTHR47870:SF1">
    <property type="entry name" value="CYTOCHROME C-TYPE BIOGENESIS PROTEIN CCMH"/>
    <property type="match status" value="1"/>
</dbReference>
<dbReference type="GO" id="GO:0046872">
    <property type="term" value="F:metal ion binding"/>
    <property type="evidence" value="ECO:0007669"/>
    <property type="project" value="UniProtKB-KW"/>
</dbReference>
<dbReference type="PANTHER" id="PTHR47870">
    <property type="entry name" value="CYTOCHROME C-TYPE BIOGENESIS PROTEIN CCMH"/>
    <property type="match status" value="1"/>
</dbReference>
<comment type="similarity">
    <text evidence="1 7">Belongs to the CcmH/CycL/Ccl2/NrfF family.</text>
</comment>
<accession>A0AAW8B2M4</accession>